<evidence type="ECO:0000259" key="1">
    <source>
        <dbReference type="Pfam" id="PF04991"/>
    </source>
</evidence>
<dbReference type="InterPro" id="IPR052942">
    <property type="entry name" value="LPS_cholinephosphotransferase"/>
</dbReference>
<dbReference type="PANTHER" id="PTHR43404">
    <property type="entry name" value="LIPOPOLYSACCHARIDE CHOLINEPHOSPHOTRANSFERASE LICD"/>
    <property type="match status" value="1"/>
</dbReference>
<dbReference type="PANTHER" id="PTHR43404:SF2">
    <property type="entry name" value="LIPOPOLYSACCHARIDE CHOLINEPHOSPHOTRANSFERASE LICD"/>
    <property type="match status" value="1"/>
</dbReference>
<organism evidence="2 3">
    <name type="scientific">Schaedlerella arabinosiphila</name>
    <dbReference type="NCBI Taxonomy" id="2044587"/>
    <lineage>
        <taxon>Bacteria</taxon>
        <taxon>Bacillati</taxon>
        <taxon>Bacillota</taxon>
        <taxon>Clostridia</taxon>
        <taxon>Lachnospirales</taxon>
        <taxon>Lachnospiraceae</taxon>
        <taxon>Schaedlerella</taxon>
    </lineage>
</organism>
<dbReference type="RefSeq" id="WP_004072711.1">
    <property type="nucleotide sequence ID" value="NZ_VIRB01000061.1"/>
</dbReference>
<protein>
    <submittedName>
        <fullName evidence="2">LicD family protein</fullName>
    </submittedName>
</protein>
<gene>
    <name evidence="2" type="ORF">FMM80_09745</name>
</gene>
<name>A0A9X5H6B9_9FIRM</name>
<evidence type="ECO:0000313" key="3">
    <source>
        <dbReference type="Proteomes" id="UP000474104"/>
    </source>
</evidence>
<dbReference type="Proteomes" id="UP000474104">
    <property type="component" value="Unassembled WGS sequence"/>
</dbReference>
<accession>A0A9X5H6B9</accession>
<comment type="caution">
    <text evidence="2">The sequence shown here is derived from an EMBL/GenBank/DDBJ whole genome shotgun (WGS) entry which is preliminary data.</text>
</comment>
<dbReference type="Pfam" id="PF04991">
    <property type="entry name" value="LicD"/>
    <property type="match status" value="1"/>
</dbReference>
<proteinExistence type="predicted"/>
<feature type="domain" description="LicD/FKTN/FKRP nucleotidyltransferase" evidence="1">
    <location>
        <begin position="28"/>
        <end position="237"/>
    </location>
</feature>
<dbReference type="InterPro" id="IPR007074">
    <property type="entry name" value="LicD/FKTN/FKRP_NTP_transf"/>
</dbReference>
<dbReference type="AlphaFoldDB" id="A0A9X5H6B9"/>
<dbReference type="OrthoDB" id="9786100at2"/>
<reference evidence="2 3" key="1">
    <citation type="submission" date="2019-07" db="EMBL/GenBank/DDBJ databases">
        <title>Draft genome sequences of 15 bacterial species constituting the stable defined intestinal microbiota of the GM15 gnotobiotic mouse model.</title>
        <authorList>
            <person name="Elie C."/>
            <person name="Mathieu A."/>
            <person name="Saliou A."/>
            <person name="Darnaud M."/>
            <person name="Leulier F."/>
            <person name="Tamellini A."/>
        </authorList>
    </citation>
    <scope>NUCLEOTIDE SEQUENCE [LARGE SCALE GENOMIC DNA]</scope>
    <source>
        <strain evidence="3">ASF 502</strain>
    </source>
</reference>
<evidence type="ECO:0000313" key="2">
    <source>
        <dbReference type="EMBL" id="NDO68948.1"/>
    </source>
</evidence>
<dbReference type="EMBL" id="VIRB01000061">
    <property type="protein sequence ID" value="NDO68948.1"/>
    <property type="molecule type" value="Genomic_DNA"/>
</dbReference>
<dbReference type="GO" id="GO:0009100">
    <property type="term" value="P:glycoprotein metabolic process"/>
    <property type="evidence" value="ECO:0007669"/>
    <property type="project" value="UniProtKB-ARBA"/>
</dbReference>
<sequence length="247" mass="28716">MIDIDDQYKVASKQRKLLSMVEDFHDFCMKNSIAYSIIGGTLLGAIREKGFIPWDDDIDILMDRANFELLRQMSSKMEQYVLEEPLWVYKIVDKDAFQQQGNDDDTAVLDIFTVDRVPSGKIRKKIKVLGLKFLQGMMKTKTNEKKDFSPIYRAALIITAAVGKLFSTERKQKMYTSLSTWGNADDAQPLMICNDIFQSLGCEYDPKLMDEYSIINFEDTELMAIKNWDNYLREQYGDYMKPVRTEH</sequence>